<dbReference type="AlphaFoldDB" id="A0A1M7E784"/>
<proteinExistence type="predicted"/>
<feature type="signal peptide" evidence="1">
    <location>
        <begin position="1"/>
        <end position="20"/>
    </location>
</feature>
<sequence>MKKLFLYAGMFLCLGHRVHAQDAATVVKSLEAAIRQKSVEQVKPLLSPSFHIGFYPAPYAYGMLDRAFRKDSLDKLVLKKEEKTTAGKRLLVKYYNVGQKPFETYVYLNGGNQLEKVQYYDLLAGINLDKPSRLAAVIPFTYQRNRIVISLTLNDSKKPLRLLFDTGADGMGLKKSVADEIGITANRQQKASVVGASTQIGIASGIVMHLDTLVIPNNNSAIFPQFDADLDGLFGANFLRNYITEIDFDSSVIRLYTFGKFDYNEKASLIPLDYSLGVPGIKGKATLNNGKVLDGDFHFDTGAGYPLILFGPSVHRNQLDENFQVTSHSTTTSMGHSSPVVNGVFNGVDIGQWHLNSFTGTLQTYREGDEKWSPKGDGSFGIELINRFNWVINLADHQFSAIPNKNFAMPSNFWMKDIEWGFAGGKMIVKRVAPGTGAADSGIMENDEVMAINGVKVADLTTEANIKKYSEEWNVREMKVEVNKFGKPWKIDIP</sequence>
<dbReference type="SUPFAM" id="SSF50630">
    <property type="entry name" value="Acid proteases"/>
    <property type="match status" value="1"/>
</dbReference>
<evidence type="ECO:0000313" key="3">
    <source>
        <dbReference type="EMBL" id="SHL87526.1"/>
    </source>
</evidence>
<dbReference type="InterPro" id="IPR021109">
    <property type="entry name" value="Peptidase_aspartic_dom_sf"/>
</dbReference>
<dbReference type="SMART" id="SM00228">
    <property type="entry name" value="PDZ"/>
    <property type="match status" value="1"/>
</dbReference>
<protein>
    <submittedName>
        <fullName evidence="3">PDZ domain (Also known as DHR or GLGF)</fullName>
    </submittedName>
</protein>
<dbReference type="InterPro" id="IPR001478">
    <property type="entry name" value="PDZ"/>
</dbReference>
<dbReference type="Pfam" id="PF13975">
    <property type="entry name" value="gag-asp_proteas"/>
    <property type="match status" value="1"/>
</dbReference>
<dbReference type="EMBL" id="FRBL01000005">
    <property type="protein sequence ID" value="SHL87526.1"/>
    <property type="molecule type" value="Genomic_DNA"/>
</dbReference>
<dbReference type="RefSeq" id="WP_073082191.1">
    <property type="nucleotide sequence ID" value="NZ_FRBL01000005.1"/>
</dbReference>
<keyword evidence="4" id="KW-1185">Reference proteome</keyword>
<accession>A0A1M7E784</accession>
<dbReference type="InterPro" id="IPR034122">
    <property type="entry name" value="Retropepsin-like_bacterial"/>
</dbReference>
<dbReference type="Pfam" id="PF00595">
    <property type="entry name" value="PDZ"/>
    <property type="match status" value="1"/>
</dbReference>
<reference evidence="3 4" key="1">
    <citation type="submission" date="2016-11" db="EMBL/GenBank/DDBJ databases">
        <authorList>
            <person name="Jaros S."/>
            <person name="Januszkiewicz K."/>
            <person name="Wedrychowicz H."/>
        </authorList>
    </citation>
    <scope>NUCLEOTIDE SEQUENCE [LARGE SCALE GENOMIC DNA]</scope>
    <source>
        <strain evidence="3 4">DSM 27406</strain>
    </source>
</reference>
<feature type="domain" description="PDZ" evidence="2">
    <location>
        <begin position="378"/>
        <end position="486"/>
    </location>
</feature>
<feature type="chain" id="PRO_5013110832" evidence="1">
    <location>
        <begin position="21"/>
        <end position="494"/>
    </location>
</feature>
<dbReference type="Proteomes" id="UP000184420">
    <property type="component" value="Unassembled WGS sequence"/>
</dbReference>
<gene>
    <name evidence="3" type="ORF">SAMN05444266_105312</name>
</gene>
<dbReference type="SUPFAM" id="SSF50156">
    <property type="entry name" value="PDZ domain-like"/>
    <property type="match status" value="1"/>
</dbReference>
<keyword evidence="1" id="KW-0732">Signal</keyword>
<dbReference type="CDD" id="cd05483">
    <property type="entry name" value="retropepsin_like_bacteria"/>
    <property type="match status" value="1"/>
</dbReference>
<name>A0A1M7E784_9BACT</name>
<dbReference type="Gene3D" id="2.30.42.10">
    <property type="match status" value="1"/>
</dbReference>
<dbReference type="STRING" id="1419482.SAMN05444266_105312"/>
<dbReference type="OrthoDB" id="644381at2"/>
<evidence type="ECO:0000259" key="2">
    <source>
        <dbReference type="SMART" id="SM00228"/>
    </source>
</evidence>
<dbReference type="InterPro" id="IPR036034">
    <property type="entry name" value="PDZ_sf"/>
</dbReference>
<evidence type="ECO:0000313" key="4">
    <source>
        <dbReference type="Proteomes" id="UP000184420"/>
    </source>
</evidence>
<organism evidence="3 4">
    <name type="scientific">Chitinophaga jiangningensis</name>
    <dbReference type="NCBI Taxonomy" id="1419482"/>
    <lineage>
        <taxon>Bacteria</taxon>
        <taxon>Pseudomonadati</taxon>
        <taxon>Bacteroidota</taxon>
        <taxon>Chitinophagia</taxon>
        <taxon>Chitinophagales</taxon>
        <taxon>Chitinophagaceae</taxon>
        <taxon>Chitinophaga</taxon>
    </lineage>
</organism>
<evidence type="ECO:0000256" key="1">
    <source>
        <dbReference type="SAM" id="SignalP"/>
    </source>
</evidence>
<dbReference type="Gene3D" id="2.40.70.10">
    <property type="entry name" value="Acid Proteases"/>
    <property type="match status" value="1"/>
</dbReference>